<accession>A0A8S9RT25</accession>
<evidence type="ECO:0000313" key="3">
    <source>
        <dbReference type="Proteomes" id="UP000712600"/>
    </source>
</evidence>
<gene>
    <name evidence="2" type="ORF">F2Q69_00029606</name>
</gene>
<evidence type="ECO:0000313" key="2">
    <source>
        <dbReference type="EMBL" id="KAF3583352.1"/>
    </source>
</evidence>
<evidence type="ECO:0000256" key="1">
    <source>
        <dbReference type="SAM" id="MobiDB-lite"/>
    </source>
</evidence>
<reference evidence="2" key="1">
    <citation type="submission" date="2019-12" db="EMBL/GenBank/DDBJ databases">
        <title>Genome sequencing and annotation of Brassica cretica.</title>
        <authorList>
            <person name="Studholme D.J."/>
            <person name="Sarris P."/>
        </authorList>
    </citation>
    <scope>NUCLEOTIDE SEQUENCE</scope>
    <source>
        <strain evidence="2">PFS-109/04</strain>
        <tissue evidence="2">Leaf</tissue>
    </source>
</reference>
<comment type="caution">
    <text evidence="2">The sequence shown here is derived from an EMBL/GenBank/DDBJ whole genome shotgun (WGS) entry which is preliminary data.</text>
</comment>
<protein>
    <submittedName>
        <fullName evidence="2">Uncharacterized protein</fullName>
    </submittedName>
</protein>
<sequence length="81" mass="8931">MASSSSQNLLDEAFDDRFDEIFDRRYSGPGPRGLRSPKGRPNPAPPKCTVPYRSSRGLDAKECTKRLLDAACCSRTLQTAP</sequence>
<feature type="region of interest" description="Disordered" evidence="1">
    <location>
        <begin position="21"/>
        <end position="53"/>
    </location>
</feature>
<dbReference type="Proteomes" id="UP000712600">
    <property type="component" value="Unassembled WGS sequence"/>
</dbReference>
<name>A0A8S9RT25_BRACR</name>
<dbReference type="AlphaFoldDB" id="A0A8S9RT25"/>
<organism evidence="2 3">
    <name type="scientific">Brassica cretica</name>
    <name type="common">Mustard</name>
    <dbReference type="NCBI Taxonomy" id="69181"/>
    <lineage>
        <taxon>Eukaryota</taxon>
        <taxon>Viridiplantae</taxon>
        <taxon>Streptophyta</taxon>
        <taxon>Embryophyta</taxon>
        <taxon>Tracheophyta</taxon>
        <taxon>Spermatophyta</taxon>
        <taxon>Magnoliopsida</taxon>
        <taxon>eudicotyledons</taxon>
        <taxon>Gunneridae</taxon>
        <taxon>Pentapetalae</taxon>
        <taxon>rosids</taxon>
        <taxon>malvids</taxon>
        <taxon>Brassicales</taxon>
        <taxon>Brassicaceae</taxon>
        <taxon>Brassiceae</taxon>
        <taxon>Brassica</taxon>
    </lineage>
</organism>
<proteinExistence type="predicted"/>
<dbReference type="EMBL" id="QGKX02000088">
    <property type="protein sequence ID" value="KAF3583352.1"/>
    <property type="molecule type" value="Genomic_DNA"/>
</dbReference>